<organism evidence="1">
    <name type="scientific">Prunus dulcis</name>
    <name type="common">Almond</name>
    <name type="synonym">Amygdalus dulcis</name>
    <dbReference type="NCBI Taxonomy" id="3755"/>
    <lineage>
        <taxon>Eukaryota</taxon>
        <taxon>Viridiplantae</taxon>
        <taxon>Streptophyta</taxon>
        <taxon>Embryophyta</taxon>
        <taxon>Tracheophyta</taxon>
        <taxon>Spermatophyta</taxon>
        <taxon>Magnoliopsida</taxon>
        <taxon>eudicotyledons</taxon>
        <taxon>Gunneridae</taxon>
        <taxon>Pentapetalae</taxon>
        <taxon>rosids</taxon>
        <taxon>fabids</taxon>
        <taxon>Rosales</taxon>
        <taxon>Rosaceae</taxon>
        <taxon>Amygdaloideae</taxon>
        <taxon>Amygdaleae</taxon>
        <taxon>Prunus</taxon>
    </lineage>
</organism>
<reference evidence="1" key="1">
    <citation type="journal article" date="2019" name="Science">
        <title>Mutation of a bHLH transcription factor allowed almond domestication.</title>
        <authorList>
            <person name="Sanchez-Perez R."/>
            <person name="Pavan S."/>
            <person name="Mazzeo R."/>
            <person name="Moldovan C."/>
            <person name="Aiese Cigliano R."/>
            <person name="Del Cueto J."/>
            <person name="Ricciardi F."/>
            <person name="Lotti C."/>
            <person name="Ricciardi L."/>
            <person name="Dicenta F."/>
            <person name="Lopez-Marques R.L."/>
            <person name="Lindberg Moller B."/>
        </authorList>
    </citation>
    <scope>NUCLEOTIDE SEQUENCE</scope>
</reference>
<dbReference type="AlphaFoldDB" id="A0A4Y1R8P5"/>
<proteinExistence type="predicted"/>
<evidence type="ECO:0000313" key="1">
    <source>
        <dbReference type="EMBL" id="BBH00543.1"/>
    </source>
</evidence>
<feature type="non-terminal residue" evidence="1">
    <location>
        <position position="69"/>
    </location>
</feature>
<dbReference type="EMBL" id="AP019299">
    <property type="protein sequence ID" value="BBH00543.1"/>
    <property type="molecule type" value="Genomic_DNA"/>
</dbReference>
<name>A0A4Y1R8P5_PRUDU</name>
<protein>
    <submittedName>
        <fullName evidence="1">Uncharacterized protein</fullName>
    </submittedName>
</protein>
<sequence length="69" mass="8093">MRVKTNSSISTYDIKKAQFLRRTKSSFLSINLYSDRIRKAIDYRRTSKWTGCLELIALLYEPLLVCMGK</sequence>
<accession>A0A4Y1R8P5</accession>
<gene>
    <name evidence="1" type="ORF">Prudu_010557</name>
</gene>